<dbReference type="SUPFAM" id="SSF109770">
    <property type="entry name" value="Nickel-containing superoxide dismutase, NiSOD"/>
    <property type="match status" value="1"/>
</dbReference>
<protein>
    <recommendedName>
        <fullName evidence="2">Superoxide dismutase</fullName>
    </recommendedName>
</protein>
<dbReference type="GO" id="GO:0016151">
    <property type="term" value="F:nickel cation binding"/>
    <property type="evidence" value="ECO:0007669"/>
    <property type="project" value="InterPro"/>
</dbReference>
<evidence type="ECO:0008006" key="2">
    <source>
        <dbReference type="Google" id="ProtNLM"/>
    </source>
</evidence>
<dbReference type="EMBL" id="UINC01027950">
    <property type="protein sequence ID" value="SVB08077.1"/>
    <property type="molecule type" value="Genomic_DNA"/>
</dbReference>
<dbReference type="InterPro" id="IPR014123">
    <property type="entry name" value="Superoxide_dismutase_Ni-type"/>
</dbReference>
<dbReference type="Pfam" id="PF09055">
    <property type="entry name" value="Sod_Ni"/>
    <property type="match status" value="1"/>
</dbReference>
<organism evidence="1">
    <name type="scientific">marine metagenome</name>
    <dbReference type="NCBI Taxonomy" id="408172"/>
    <lineage>
        <taxon>unclassified sequences</taxon>
        <taxon>metagenomes</taxon>
        <taxon>ecological metagenomes</taxon>
    </lineage>
</organism>
<sequence length="162" mass="18587">MKISLSIVLITLTSSVLFSHCQVPCGIYDDVARIKQIQEDITTIQKAMKNINELSNNKTGPQGLNQLVRWVNTKEEHAQHIQDVIMQYFLAQRVKPKNVSDEGYTDYVSLTLSCQKIIFHAMKCKQNTEVSYSEILLKEVNLLIDSYFDDHGKLHLNELMSK</sequence>
<name>A0A382B4C0_9ZZZZ</name>
<evidence type="ECO:0000313" key="1">
    <source>
        <dbReference type="EMBL" id="SVB08077.1"/>
    </source>
</evidence>
<reference evidence="1" key="1">
    <citation type="submission" date="2018-05" db="EMBL/GenBank/DDBJ databases">
        <authorList>
            <person name="Lanie J.A."/>
            <person name="Ng W.-L."/>
            <person name="Kazmierczak K.M."/>
            <person name="Andrzejewski T.M."/>
            <person name="Davidsen T.M."/>
            <person name="Wayne K.J."/>
            <person name="Tettelin H."/>
            <person name="Glass J.I."/>
            <person name="Rusch D."/>
            <person name="Podicherti R."/>
            <person name="Tsui H.-C.T."/>
            <person name="Winkler M.E."/>
        </authorList>
    </citation>
    <scope>NUCLEOTIDE SEQUENCE</scope>
</reference>
<gene>
    <name evidence="1" type="ORF">METZ01_LOCUS160931</name>
</gene>
<accession>A0A382B4C0</accession>
<dbReference type="InterPro" id="IPR036502">
    <property type="entry name" value="NiSOD_sf"/>
</dbReference>
<dbReference type="GO" id="GO:0004784">
    <property type="term" value="F:superoxide dismutase activity"/>
    <property type="evidence" value="ECO:0007669"/>
    <property type="project" value="InterPro"/>
</dbReference>
<dbReference type="AlphaFoldDB" id="A0A382B4C0"/>
<dbReference type="Gene3D" id="1.20.120.400">
    <property type="entry name" value="Nickel-containing superoxide dismutase"/>
    <property type="match status" value="1"/>
</dbReference>
<proteinExistence type="predicted"/>